<dbReference type="Pfam" id="PF05729">
    <property type="entry name" value="NACHT"/>
    <property type="match status" value="1"/>
</dbReference>
<reference evidence="10" key="3">
    <citation type="submission" date="2025-09" db="UniProtKB">
        <authorList>
            <consortium name="Ensembl"/>
        </authorList>
    </citation>
    <scope>IDENTIFICATION</scope>
</reference>
<dbReference type="GO" id="GO:0005829">
    <property type="term" value="C:cytosol"/>
    <property type="evidence" value="ECO:0007669"/>
    <property type="project" value="UniProtKB-SubCell"/>
</dbReference>
<accession>H3AM29</accession>
<dbReference type="InterPro" id="IPR050637">
    <property type="entry name" value="NLRP_innate_immun_reg"/>
</dbReference>
<reference evidence="10" key="2">
    <citation type="submission" date="2025-08" db="UniProtKB">
        <authorList>
            <consortium name="Ensembl"/>
        </authorList>
    </citation>
    <scope>IDENTIFICATION</scope>
</reference>
<dbReference type="Pfam" id="PF17776">
    <property type="entry name" value="NLRC4_HD2"/>
    <property type="match status" value="1"/>
</dbReference>
<dbReference type="InterPro" id="IPR007111">
    <property type="entry name" value="NACHT_NTPase"/>
</dbReference>
<dbReference type="PANTHER" id="PTHR45690:SF19">
    <property type="entry name" value="NACHT, LRR AND PYD DOMAINS-CONTAINING PROTEIN 3"/>
    <property type="match status" value="1"/>
</dbReference>
<evidence type="ECO:0000256" key="6">
    <source>
        <dbReference type="ARBA" id="ARBA00022843"/>
    </source>
</evidence>
<keyword evidence="4" id="KW-0547">Nucleotide-binding</keyword>
<reference evidence="11" key="1">
    <citation type="submission" date="2011-08" db="EMBL/GenBank/DDBJ databases">
        <title>The draft genome of Latimeria chalumnae.</title>
        <authorList>
            <person name="Di Palma F."/>
            <person name="Alfoldi J."/>
            <person name="Johnson J."/>
            <person name="Berlin A."/>
            <person name="Gnerre S."/>
            <person name="Jaffe D."/>
            <person name="MacCallum I."/>
            <person name="Young S."/>
            <person name="Walker B.J."/>
            <person name="Lander E."/>
            <person name="Lindblad-Toh K."/>
        </authorList>
    </citation>
    <scope>NUCLEOTIDE SEQUENCE [LARGE SCALE GENOMIC DNA]</scope>
    <source>
        <strain evidence="11">Wild caught</strain>
    </source>
</reference>
<dbReference type="Gene3D" id="3.80.10.10">
    <property type="entry name" value="Ribonuclease Inhibitor"/>
    <property type="match status" value="1"/>
</dbReference>
<dbReference type="PANTHER" id="PTHR45690">
    <property type="entry name" value="NACHT, LRR AND PYD DOMAINS-CONTAINING PROTEIN 12"/>
    <property type="match status" value="1"/>
</dbReference>
<evidence type="ECO:0000256" key="2">
    <source>
        <dbReference type="ARBA" id="ARBA00022490"/>
    </source>
</evidence>
<evidence type="ECO:0000256" key="5">
    <source>
        <dbReference type="ARBA" id="ARBA00022840"/>
    </source>
</evidence>
<protein>
    <recommendedName>
        <fullName evidence="9">NACHT domain-containing protein</fullName>
    </recommendedName>
</protein>
<dbReference type="GO" id="GO:0005524">
    <property type="term" value="F:ATP binding"/>
    <property type="evidence" value="ECO:0007669"/>
    <property type="project" value="UniProtKB-KW"/>
</dbReference>
<dbReference type="InterPro" id="IPR027417">
    <property type="entry name" value="P-loop_NTPase"/>
</dbReference>
<keyword evidence="5" id="KW-0067">ATP-binding</keyword>
<dbReference type="HOGENOM" id="CLU_002274_3_2_1"/>
<keyword evidence="3" id="KW-0677">Repeat</keyword>
<dbReference type="SUPFAM" id="SSF52540">
    <property type="entry name" value="P-loop containing nucleoside triphosphate hydrolases"/>
    <property type="match status" value="1"/>
</dbReference>
<keyword evidence="2" id="KW-0963">Cytoplasm</keyword>
<sequence length="549" mass="63294">SKRMLLLGNAGMGKSCFSKEFMRTWAEGKNDHYKCIIYLMFQELNSIEQDISIKELLERKCKSLFSVLKLKNPDELLIILDGLDEFKYDLDLDNRPSGSDVDTPFHISVLVSKLIARDLLPDADVMVTAPWNFLNKLEKYFTCVFVLKGFDDQQIKQYFDHFLEDSNQSQKIYDFIKNNNISDFASVPLYSFILHQIIKNLVTFENSLKNLNTCSQFLTHFLKTCLGNILKARKNFCVDATVDSVKEENLETFVKQLGELSYRSRLCGQLTAKVADLKKCGLSEEKLTEYFSYFFCKKHSNGNSFEYLHPTVQEMFAAFYCACVVRDDELRECLNAWVRGIVPQNVESKLLFGVTADYKLQLENFTRLFMGFLSIGSYSSLHSDTATLKGTTREILIKWFQDWLREFPPDNCLKLLHYIFELQDFDVAKRVSECINHINLCNKPLGAMDVKALHFSLKESKLKELDLRLCELEDKDVKQLKDILVNFTTRTLLIFDRINVQACCSNVGTICSKKTVILDLTLRSNKLNEESGKILSEVLQTPECVIEVL</sequence>
<dbReference type="EMBL" id="AFYH01142166">
    <property type="status" value="NOT_ANNOTATED_CDS"/>
    <property type="molecule type" value="Genomic_DNA"/>
</dbReference>
<dbReference type="InterPro" id="IPR032675">
    <property type="entry name" value="LRR_dom_sf"/>
</dbReference>
<organism evidence="10 11">
    <name type="scientific">Latimeria chalumnae</name>
    <name type="common">Coelacanth</name>
    <dbReference type="NCBI Taxonomy" id="7897"/>
    <lineage>
        <taxon>Eukaryota</taxon>
        <taxon>Metazoa</taxon>
        <taxon>Chordata</taxon>
        <taxon>Craniata</taxon>
        <taxon>Vertebrata</taxon>
        <taxon>Euteleostomi</taxon>
        <taxon>Coelacanthiformes</taxon>
        <taxon>Coelacanthidae</taxon>
        <taxon>Latimeria</taxon>
    </lineage>
</organism>
<dbReference type="InParanoid" id="H3AM29"/>
<dbReference type="Ensembl" id="ENSLACT00000010779.1">
    <property type="protein sequence ID" value="ENSLACP00000010700.1"/>
    <property type="gene ID" value="ENSLACG00000009423.1"/>
</dbReference>
<keyword evidence="11" id="KW-1185">Reference proteome</keyword>
<keyword evidence="6" id="KW-0832">Ubl conjugation</keyword>
<evidence type="ECO:0000313" key="10">
    <source>
        <dbReference type="Ensembl" id="ENSLACP00000010700.1"/>
    </source>
</evidence>
<proteinExistence type="predicted"/>
<dbReference type="PROSITE" id="PS50837">
    <property type="entry name" value="NACHT"/>
    <property type="match status" value="1"/>
</dbReference>
<dbReference type="Proteomes" id="UP000008672">
    <property type="component" value="Unassembled WGS sequence"/>
</dbReference>
<dbReference type="SUPFAM" id="SSF52047">
    <property type="entry name" value="RNI-like"/>
    <property type="match status" value="1"/>
</dbReference>
<dbReference type="InterPro" id="IPR041267">
    <property type="entry name" value="NLRP_HD2"/>
</dbReference>
<evidence type="ECO:0000256" key="4">
    <source>
        <dbReference type="ARBA" id="ARBA00022741"/>
    </source>
</evidence>
<evidence type="ECO:0000256" key="3">
    <source>
        <dbReference type="ARBA" id="ARBA00022737"/>
    </source>
</evidence>
<keyword evidence="7" id="KW-0395">Inflammatory response</keyword>
<dbReference type="GeneTree" id="ENSGT00940000159520"/>
<dbReference type="Gene3D" id="3.40.50.300">
    <property type="entry name" value="P-loop containing nucleotide triphosphate hydrolases"/>
    <property type="match status" value="1"/>
</dbReference>
<comment type="subcellular location">
    <subcellularLocation>
        <location evidence="1">Inflammasome</location>
    </subcellularLocation>
</comment>
<name>H3AM29_LATCH</name>
<feature type="domain" description="NACHT" evidence="9">
    <location>
        <begin position="2"/>
        <end position="129"/>
    </location>
</feature>
<dbReference type="AlphaFoldDB" id="H3AM29"/>
<evidence type="ECO:0000259" key="9">
    <source>
        <dbReference type="PROSITE" id="PS50837"/>
    </source>
</evidence>
<evidence type="ECO:0000256" key="1">
    <source>
        <dbReference type="ARBA" id="ARBA00004110"/>
    </source>
</evidence>
<dbReference type="SMART" id="SM00368">
    <property type="entry name" value="LRR_RI"/>
    <property type="match status" value="2"/>
</dbReference>
<evidence type="ECO:0000256" key="8">
    <source>
        <dbReference type="ARBA" id="ARBA00023233"/>
    </source>
</evidence>
<dbReference type="eggNOG" id="KOG4308">
    <property type="taxonomic scope" value="Eukaryota"/>
</dbReference>
<evidence type="ECO:0000256" key="7">
    <source>
        <dbReference type="ARBA" id="ARBA00023198"/>
    </source>
</evidence>
<keyword evidence="8" id="KW-1271">Inflammasome</keyword>
<evidence type="ECO:0000313" key="11">
    <source>
        <dbReference type="Proteomes" id="UP000008672"/>
    </source>
</evidence>